<organism evidence="2">
    <name type="scientific">Arion vulgaris</name>
    <dbReference type="NCBI Taxonomy" id="1028688"/>
    <lineage>
        <taxon>Eukaryota</taxon>
        <taxon>Metazoa</taxon>
        <taxon>Spiralia</taxon>
        <taxon>Lophotrochozoa</taxon>
        <taxon>Mollusca</taxon>
        <taxon>Gastropoda</taxon>
        <taxon>Heterobranchia</taxon>
        <taxon>Euthyneura</taxon>
        <taxon>Panpulmonata</taxon>
        <taxon>Eupulmonata</taxon>
        <taxon>Stylommatophora</taxon>
        <taxon>Helicina</taxon>
        <taxon>Arionoidea</taxon>
        <taxon>Arionidae</taxon>
        <taxon>Arion</taxon>
    </lineage>
</organism>
<feature type="region of interest" description="Disordered" evidence="1">
    <location>
        <begin position="19"/>
        <end position="38"/>
    </location>
</feature>
<reference evidence="2" key="1">
    <citation type="submission" date="2014-12" db="EMBL/GenBank/DDBJ databases">
        <title>Insight into the proteome of Arion vulgaris.</title>
        <authorList>
            <person name="Aradska J."/>
            <person name="Bulat T."/>
            <person name="Smidak R."/>
            <person name="Sarate P."/>
            <person name="Gangsoo J."/>
            <person name="Sialana F."/>
            <person name="Bilban M."/>
            <person name="Lubec G."/>
        </authorList>
    </citation>
    <scope>NUCLEOTIDE SEQUENCE</scope>
    <source>
        <tissue evidence="2">Skin</tissue>
    </source>
</reference>
<accession>A0A0B7B4F4</accession>
<evidence type="ECO:0000313" key="2">
    <source>
        <dbReference type="EMBL" id="CEK86965.1"/>
    </source>
</evidence>
<gene>
    <name evidence="2" type="primary">ORF156609</name>
</gene>
<dbReference type="EMBL" id="HACG01040100">
    <property type="protein sequence ID" value="CEK86965.1"/>
    <property type="molecule type" value="Transcribed_RNA"/>
</dbReference>
<evidence type="ECO:0000256" key="1">
    <source>
        <dbReference type="SAM" id="MobiDB-lite"/>
    </source>
</evidence>
<feature type="compositionally biased region" description="Low complexity" evidence="1">
    <location>
        <begin position="129"/>
        <end position="142"/>
    </location>
</feature>
<dbReference type="AlphaFoldDB" id="A0A0B7B4F4"/>
<feature type="non-terminal residue" evidence="2">
    <location>
        <position position="222"/>
    </location>
</feature>
<feature type="compositionally biased region" description="Polar residues" evidence="1">
    <location>
        <begin position="21"/>
        <end position="37"/>
    </location>
</feature>
<proteinExistence type="predicted"/>
<protein>
    <recommendedName>
        <fullName evidence="3">Thyroid receptor-interacting protein 11</fullName>
    </recommendedName>
</protein>
<sequence length="222" mass="25247">NNSLRAELQKLQSEVKHWRSVSEQMGQNAAQNSNQYGPSVDVLDLQHKVKNVESQLAKKSEEMQQQATSLHEHHRQKVSNLKSGHKTEIELLKSNHETEIDTLKSSYKTDIDSLHAQLAALEQQLANACDGGNSSQRSGSNNLPESDQLNERELELQRRLSEALSEKEKFQNACSHLETLLGELQQKTEQLQQHQTVAEDEVLQHKVTELTRLLQESETLRL</sequence>
<feature type="non-terminal residue" evidence="2">
    <location>
        <position position="1"/>
    </location>
</feature>
<feature type="region of interest" description="Disordered" evidence="1">
    <location>
        <begin position="129"/>
        <end position="148"/>
    </location>
</feature>
<evidence type="ECO:0008006" key="3">
    <source>
        <dbReference type="Google" id="ProtNLM"/>
    </source>
</evidence>
<name>A0A0B7B4F4_9EUPU</name>